<proteinExistence type="inferred from homology"/>
<dbReference type="Pfam" id="PF00067">
    <property type="entry name" value="p450"/>
    <property type="match status" value="1"/>
</dbReference>
<evidence type="ECO:0000256" key="15">
    <source>
        <dbReference type="SAM" id="Phobius"/>
    </source>
</evidence>
<keyword evidence="5 13" id="KW-0349">Heme</keyword>
<dbReference type="Proteomes" id="UP000313359">
    <property type="component" value="Unassembled WGS sequence"/>
</dbReference>
<evidence type="ECO:0000256" key="14">
    <source>
        <dbReference type="RuleBase" id="RU000461"/>
    </source>
</evidence>
<dbReference type="GO" id="GO:0016020">
    <property type="term" value="C:membrane"/>
    <property type="evidence" value="ECO:0007669"/>
    <property type="project" value="UniProtKB-SubCell"/>
</dbReference>
<evidence type="ECO:0000256" key="12">
    <source>
        <dbReference type="ARBA" id="ARBA00023136"/>
    </source>
</evidence>
<dbReference type="PANTHER" id="PTHR46300">
    <property type="entry name" value="P450, PUTATIVE (EUROFUNG)-RELATED-RELATED"/>
    <property type="match status" value="1"/>
</dbReference>
<comment type="pathway">
    <text evidence="3">Secondary metabolite biosynthesis.</text>
</comment>
<dbReference type="SUPFAM" id="SSF48264">
    <property type="entry name" value="Cytochrome P450"/>
    <property type="match status" value="1"/>
</dbReference>
<dbReference type="InterPro" id="IPR036396">
    <property type="entry name" value="Cyt_P450_sf"/>
</dbReference>
<dbReference type="OrthoDB" id="1470350at2759"/>
<evidence type="ECO:0000313" key="16">
    <source>
        <dbReference type="EMBL" id="RPD54265.1"/>
    </source>
</evidence>
<evidence type="ECO:0000256" key="7">
    <source>
        <dbReference type="ARBA" id="ARBA00022723"/>
    </source>
</evidence>
<dbReference type="InterPro" id="IPR001128">
    <property type="entry name" value="Cyt_P450"/>
</dbReference>
<reference evidence="16" key="1">
    <citation type="journal article" date="2018" name="Genome Biol. Evol.">
        <title>Genomics and development of Lentinus tigrinus, a white-rot wood-decaying mushroom with dimorphic fruiting bodies.</title>
        <authorList>
            <person name="Wu B."/>
            <person name="Xu Z."/>
            <person name="Knudson A."/>
            <person name="Carlson A."/>
            <person name="Chen N."/>
            <person name="Kovaka S."/>
            <person name="LaButti K."/>
            <person name="Lipzen A."/>
            <person name="Pennachio C."/>
            <person name="Riley R."/>
            <person name="Schakwitz W."/>
            <person name="Umezawa K."/>
            <person name="Ohm R.A."/>
            <person name="Grigoriev I.V."/>
            <person name="Nagy L.G."/>
            <person name="Gibbons J."/>
            <person name="Hibbett D."/>
        </authorList>
    </citation>
    <scope>NUCLEOTIDE SEQUENCE [LARGE SCALE GENOMIC DNA]</scope>
    <source>
        <strain evidence="16">ALCF2SS1-6</strain>
    </source>
</reference>
<evidence type="ECO:0000256" key="6">
    <source>
        <dbReference type="ARBA" id="ARBA00022692"/>
    </source>
</evidence>
<evidence type="ECO:0000256" key="1">
    <source>
        <dbReference type="ARBA" id="ARBA00001971"/>
    </source>
</evidence>
<evidence type="ECO:0000256" key="9">
    <source>
        <dbReference type="ARBA" id="ARBA00023002"/>
    </source>
</evidence>
<gene>
    <name evidence="16" type="ORF">L227DRAFT_580702</name>
</gene>
<evidence type="ECO:0000256" key="13">
    <source>
        <dbReference type="PIRSR" id="PIRSR602401-1"/>
    </source>
</evidence>
<organism evidence="16 17">
    <name type="scientific">Lentinus tigrinus ALCF2SS1-6</name>
    <dbReference type="NCBI Taxonomy" id="1328759"/>
    <lineage>
        <taxon>Eukaryota</taxon>
        <taxon>Fungi</taxon>
        <taxon>Dikarya</taxon>
        <taxon>Basidiomycota</taxon>
        <taxon>Agaricomycotina</taxon>
        <taxon>Agaricomycetes</taxon>
        <taxon>Polyporales</taxon>
        <taxon>Polyporaceae</taxon>
        <taxon>Lentinus</taxon>
    </lineage>
</organism>
<evidence type="ECO:0000313" key="17">
    <source>
        <dbReference type="Proteomes" id="UP000313359"/>
    </source>
</evidence>
<keyword evidence="11 14" id="KW-0503">Monooxygenase</keyword>
<sequence length="549" mass="61732">MPPEMTGVKHVPIPNMIERHVASPDCRVSHFIGHPMRKMRARVSYPHSPGDPGMSLYFILGVFVLCLFFAILRSLPCGKTRQGQLPPGPHPLPLLGNLLDAPGIIIPQSLDKLASKFGNLIHLRILGRPTILVGSHEIASELLEKRSAIHSDRPSSAMMDLVGASWILLKYGTEWRHQRRVFHESYSIAAVSQFHEIQEQVTRKLLRRLLVEPNNIFKSLCFASCATTVRAVYGITMSGDEDKYLAFFERAIDALRSSLEPGQYLVEVFPWLSCLPGWLPGTRFLRDAAVWRGAIEDARRVPFEEALENIRRGEHEFSMISATIQWFQTKGAISSEDMAALRDAAAMSYLGGPETIASHTKVFFLAMTLYPEVQQRAQAELDAVIGPERLPSISDLPSLPYIEAILMESMRWKQINVLGFPHQSLTDDEYNGYHIPAGSMIIPNVWAIAHDARHYPDPFEFKPERYLTEAGTLNPDVLDPRRFMFGYGRRICPGRHFSQSSLFITIACVLHTFEIRSGEDAPKTPSIFSCPKTFGCEVRVRSAEARALI</sequence>
<accession>A0A5C2RUL3</accession>
<dbReference type="Gene3D" id="1.10.630.10">
    <property type="entry name" value="Cytochrome P450"/>
    <property type="match status" value="1"/>
</dbReference>
<comment type="cofactor">
    <cofactor evidence="1 13">
        <name>heme</name>
        <dbReference type="ChEBI" id="CHEBI:30413"/>
    </cofactor>
</comment>
<dbReference type="PANTHER" id="PTHR46300:SF2">
    <property type="entry name" value="CYTOCHROME P450 MONOOXYGENASE ALNH-RELATED"/>
    <property type="match status" value="1"/>
</dbReference>
<dbReference type="PRINTS" id="PR00463">
    <property type="entry name" value="EP450I"/>
</dbReference>
<dbReference type="PROSITE" id="PS00086">
    <property type="entry name" value="CYTOCHROME_P450"/>
    <property type="match status" value="1"/>
</dbReference>
<dbReference type="EMBL" id="ML122308">
    <property type="protein sequence ID" value="RPD54265.1"/>
    <property type="molecule type" value="Genomic_DNA"/>
</dbReference>
<evidence type="ECO:0000256" key="2">
    <source>
        <dbReference type="ARBA" id="ARBA00004370"/>
    </source>
</evidence>
<evidence type="ECO:0000256" key="3">
    <source>
        <dbReference type="ARBA" id="ARBA00005179"/>
    </source>
</evidence>
<keyword evidence="8 15" id="KW-1133">Transmembrane helix</keyword>
<keyword evidence="10 13" id="KW-0408">Iron</keyword>
<dbReference type="GO" id="GO:0020037">
    <property type="term" value="F:heme binding"/>
    <property type="evidence" value="ECO:0007669"/>
    <property type="project" value="InterPro"/>
</dbReference>
<evidence type="ECO:0000256" key="11">
    <source>
        <dbReference type="ARBA" id="ARBA00023033"/>
    </source>
</evidence>
<keyword evidence="7 13" id="KW-0479">Metal-binding</keyword>
<comment type="similarity">
    <text evidence="4 14">Belongs to the cytochrome P450 family.</text>
</comment>
<dbReference type="GO" id="GO:0005506">
    <property type="term" value="F:iron ion binding"/>
    <property type="evidence" value="ECO:0007669"/>
    <property type="project" value="InterPro"/>
</dbReference>
<feature type="transmembrane region" description="Helical" evidence="15">
    <location>
        <begin position="54"/>
        <end position="72"/>
    </location>
</feature>
<dbReference type="CDD" id="cd11065">
    <property type="entry name" value="CYP64-like"/>
    <property type="match status" value="1"/>
</dbReference>
<feature type="binding site" description="axial binding residue" evidence="13">
    <location>
        <position position="492"/>
    </location>
    <ligand>
        <name>heme</name>
        <dbReference type="ChEBI" id="CHEBI:30413"/>
    </ligand>
    <ligandPart>
        <name>Fe</name>
        <dbReference type="ChEBI" id="CHEBI:18248"/>
    </ligandPart>
</feature>
<keyword evidence="9 14" id="KW-0560">Oxidoreductase</keyword>
<keyword evidence="17" id="KW-1185">Reference proteome</keyword>
<evidence type="ECO:0000256" key="4">
    <source>
        <dbReference type="ARBA" id="ARBA00010617"/>
    </source>
</evidence>
<dbReference type="PRINTS" id="PR00385">
    <property type="entry name" value="P450"/>
</dbReference>
<name>A0A5C2RUL3_9APHY</name>
<dbReference type="GO" id="GO:0004497">
    <property type="term" value="F:monooxygenase activity"/>
    <property type="evidence" value="ECO:0007669"/>
    <property type="project" value="UniProtKB-KW"/>
</dbReference>
<dbReference type="GO" id="GO:0016705">
    <property type="term" value="F:oxidoreductase activity, acting on paired donors, with incorporation or reduction of molecular oxygen"/>
    <property type="evidence" value="ECO:0007669"/>
    <property type="project" value="InterPro"/>
</dbReference>
<protein>
    <submittedName>
        <fullName evidence="16">Cytochrome P450</fullName>
    </submittedName>
</protein>
<comment type="subcellular location">
    <subcellularLocation>
        <location evidence="2">Membrane</location>
    </subcellularLocation>
</comment>
<dbReference type="InterPro" id="IPR050364">
    <property type="entry name" value="Cytochrome_P450_fung"/>
</dbReference>
<keyword evidence="12 15" id="KW-0472">Membrane</keyword>
<dbReference type="InterPro" id="IPR017972">
    <property type="entry name" value="Cyt_P450_CS"/>
</dbReference>
<evidence type="ECO:0000256" key="10">
    <source>
        <dbReference type="ARBA" id="ARBA00023004"/>
    </source>
</evidence>
<dbReference type="STRING" id="1328759.A0A5C2RUL3"/>
<evidence type="ECO:0000256" key="8">
    <source>
        <dbReference type="ARBA" id="ARBA00022989"/>
    </source>
</evidence>
<dbReference type="AlphaFoldDB" id="A0A5C2RUL3"/>
<evidence type="ECO:0000256" key="5">
    <source>
        <dbReference type="ARBA" id="ARBA00022617"/>
    </source>
</evidence>
<dbReference type="InterPro" id="IPR002401">
    <property type="entry name" value="Cyt_P450_E_grp-I"/>
</dbReference>
<keyword evidence="6 15" id="KW-0812">Transmembrane</keyword>